<evidence type="ECO:0000256" key="6">
    <source>
        <dbReference type="ARBA" id="ARBA00022528"/>
    </source>
</evidence>
<name>F1DBB8_SOLME</name>
<feature type="cross-link" description="2'-(S-cysteinyl)-histidine (Cys-His)" evidence="17">
    <location>
        <begin position="183"/>
        <end position="197"/>
    </location>
</feature>
<evidence type="ECO:0000259" key="18">
    <source>
        <dbReference type="PROSITE" id="PS00498"/>
    </source>
</evidence>
<evidence type="ECO:0000256" key="14">
    <source>
        <dbReference type="ARBA" id="ARBA00023157"/>
    </source>
</evidence>
<comment type="catalytic activity">
    <reaction evidence="1">
        <text>2 catechol + O2 = 2 1,2-benzoquinone + 2 H2O</text>
        <dbReference type="Rhea" id="RHEA:21632"/>
        <dbReference type="ChEBI" id="CHEBI:15377"/>
        <dbReference type="ChEBI" id="CHEBI:15379"/>
        <dbReference type="ChEBI" id="CHEBI:17253"/>
        <dbReference type="ChEBI" id="CHEBI:18135"/>
        <dbReference type="EC" id="1.10.3.1"/>
    </reaction>
</comment>
<dbReference type="PRINTS" id="PR00092">
    <property type="entry name" value="TYROSINASE"/>
</dbReference>
<dbReference type="InterPro" id="IPR008922">
    <property type="entry name" value="Di-copper_centre_dom_sf"/>
</dbReference>
<evidence type="ECO:0000256" key="11">
    <source>
        <dbReference type="ARBA" id="ARBA00023002"/>
    </source>
</evidence>
<dbReference type="GO" id="GO:0046148">
    <property type="term" value="P:pigment biosynthetic process"/>
    <property type="evidence" value="ECO:0007669"/>
    <property type="project" value="InterPro"/>
</dbReference>
<dbReference type="SMR" id="F1DBB8"/>
<feature type="disulfide bond" evidence="16">
    <location>
        <begin position="98"/>
        <end position="114"/>
    </location>
</feature>
<keyword evidence="6" id="KW-0150">Chloroplast</keyword>
<feature type="binding site" evidence="15">
    <location>
        <position position="179"/>
    </location>
    <ligand>
        <name>Cu cation</name>
        <dbReference type="ChEBI" id="CHEBI:23378"/>
        <label>A</label>
    </ligand>
</feature>
<dbReference type="PROSITE" id="PS00498">
    <property type="entry name" value="TYROSINASE_2"/>
    <property type="match status" value="1"/>
</dbReference>
<dbReference type="SUPFAM" id="SSF48056">
    <property type="entry name" value="Di-copper centre-containing domain"/>
    <property type="match status" value="1"/>
</dbReference>
<protein>
    <recommendedName>
        <fullName evidence="5">catechol oxidase</fullName>
        <ecNumber evidence="5">1.10.3.1</ecNumber>
    </recommendedName>
</protein>
<feature type="binding site" evidence="15">
    <location>
        <position position="197"/>
    </location>
    <ligand>
        <name>Cu cation</name>
        <dbReference type="ChEBI" id="CHEBI:23378"/>
        <label>A</label>
    </ligand>
</feature>
<dbReference type="EMBL" id="HQ731446">
    <property type="protein sequence ID" value="ADY18411.1"/>
    <property type="molecule type" value="mRNA"/>
</dbReference>
<accession>F1DBB8</accession>
<dbReference type="Pfam" id="PF12142">
    <property type="entry name" value="PPO1_DWL"/>
    <property type="match status" value="1"/>
</dbReference>
<comment type="cofactor">
    <cofactor evidence="15">
        <name>Cu(2+)</name>
        <dbReference type="ChEBI" id="CHEBI:29036"/>
    </cofactor>
    <text evidence="15">Binds 2 copper ions per subunit.</text>
</comment>
<feature type="binding site" evidence="15">
    <location>
        <position position="327"/>
    </location>
    <ligand>
        <name>Cu cation</name>
        <dbReference type="ChEBI" id="CHEBI:23378"/>
        <label>B</label>
    </ligand>
</feature>
<dbReference type="InterPro" id="IPR050316">
    <property type="entry name" value="Tyrosinase/Hemocyanin"/>
</dbReference>
<organism evidence="19">
    <name type="scientific">Solanum melongena</name>
    <name type="common">Eggplant</name>
    <name type="synonym">Aubergine</name>
    <dbReference type="NCBI Taxonomy" id="223891"/>
    <lineage>
        <taxon>Eukaryota</taxon>
        <taxon>Viridiplantae</taxon>
        <taxon>Streptophyta</taxon>
        <taxon>Embryophyta</taxon>
        <taxon>Tracheophyta</taxon>
        <taxon>Spermatophyta</taxon>
        <taxon>Magnoliopsida</taxon>
        <taxon>eudicotyledons</taxon>
        <taxon>Gunneridae</taxon>
        <taxon>Pentapetalae</taxon>
        <taxon>asterids</taxon>
        <taxon>lamiids</taxon>
        <taxon>Solanales</taxon>
        <taxon>Solanaceae</taxon>
        <taxon>Solanoideae</taxon>
        <taxon>Solaneae</taxon>
        <taxon>Solanum</taxon>
    </lineage>
</organism>
<dbReference type="InterPro" id="IPR016213">
    <property type="entry name" value="Polyphenol_oxidase"/>
</dbReference>
<evidence type="ECO:0000256" key="1">
    <source>
        <dbReference type="ARBA" id="ARBA00001628"/>
    </source>
</evidence>
<evidence type="ECO:0000256" key="9">
    <source>
        <dbReference type="ARBA" id="ARBA00022784"/>
    </source>
</evidence>
<evidence type="ECO:0000256" key="16">
    <source>
        <dbReference type="PIRSR" id="PIRSR000290-2"/>
    </source>
</evidence>
<dbReference type="GO" id="GO:0004097">
    <property type="term" value="F:catechol oxidase activity"/>
    <property type="evidence" value="ECO:0007669"/>
    <property type="project" value="UniProtKB-EC"/>
</dbReference>
<reference evidence="19" key="1">
    <citation type="journal article" date="2011" name="Phytochemistry">
        <title>Eggplant polyphenol oxidase multigene family: Cloning, phylogeny, expression analyses and immunolocalization in response to wounding.</title>
        <authorList>
            <person name="Shetty S.M."/>
            <person name="Chandrashekar A."/>
            <person name="Venkatesh Y.P."/>
        </authorList>
    </citation>
    <scope>NUCLEOTIDE SEQUENCE</scope>
</reference>
<evidence type="ECO:0000256" key="10">
    <source>
        <dbReference type="ARBA" id="ARBA00022946"/>
    </source>
</evidence>
<feature type="disulfide bond" evidence="16">
    <location>
        <begin position="113"/>
        <end position="180"/>
    </location>
</feature>
<keyword evidence="7" id="KW-0934">Plastid</keyword>
<keyword evidence="10" id="KW-0809">Transit peptide</keyword>
<proteinExistence type="evidence at transcript level"/>
<sequence length="586" mass="66026">MSSSSSTTTLPLCTNKSLSSFTNSSFLAKPSQLFLHRSRSQSFKVSCNANNVGEHDKNLDAVDRRNVLLGLGGLYGAANLAPLAANAAPIPPPDLKSCSKAHINPDKEVTYSCRPPIPQDIDSVPYYKFPPMTKLRIRPPAHAVDEEYIAKYQLATSRMRELGKDPFDPLGFKQQANIHCAYCNGAYKVGEKELQVHFSWLFFPFHMVFVFYERILGSLINDPTFALPYWNWDHPKGMRIPPMFDREGSSLYDEKRNQNHRNGKIIDLGFFGTETQTTELQTMTNNLTYMYRQMVTNAPCPLLFFGNPYPLGTDPSPGMGTIENIPHNPVHIWTGDSPRQPNGEDMGNFYSAGLDPVFYCHHANVDRMWNEWKAIGGKRRDLADKDWLNSESFFYDENRNPFKVKVRDCLDSKKMGFDYAPMPTPWRNFKPIRKTTSGKANIGSIPPASKVFPIAKLDRAISFSINRPASSRTQAEKNEQEEILTFNKVKYDDSQYVRFDVFLNVDKTVNADELDKAEFAGSYTSLPHVHGDNNTHVTSVTFNLAITELLEDIGLEDEDTIALTLVPKQGGEGISIDNAEIVLVDC</sequence>
<evidence type="ECO:0000256" key="7">
    <source>
        <dbReference type="ARBA" id="ARBA00022640"/>
    </source>
</evidence>
<dbReference type="InterPro" id="IPR022739">
    <property type="entry name" value="Polyphenol_oxidase_cen"/>
</dbReference>
<evidence type="ECO:0000256" key="15">
    <source>
        <dbReference type="PIRSR" id="PIRSR000290-1"/>
    </source>
</evidence>
<feature type="binding site" evidence="15">
    <location>
        <position position="331"/>
    </location>
    <ligand>
        <name>Cu cation</name>
        <dbReference type="ChEBI" id="CHEBI:23378"/>
        <label>B</label>
    </ligand>
</feature>
<dbReference type="PIRSF" id="PIRSF000290">
    <property type="entry name" value="PPO_plant"/>
    <property type="match status" value="1"/>
</dbReference>
<feature type="binding site" evidence="15">
    <location>
        <position position="206"/>
    </location>
    <ligand>
        <name>Cu cation</name>
        <dbReference type="ChEBI" id="CHEBI:23378"/>
        <label>A</label>
    </ligand>
</feature>
<dbReference type="EC" id="1.10.3.1" evidence="5"/>
<comment type="subcellular location">
    <subcellularLocation>
        <location evidence="3">Plastid</location>
        <location evidence="3">Chloroplast thylakoid lumen</location>
    </subcellularLocation>
</comment>
<dbReference type="InterPro" id="IPR022740">
    <property type="entry name" value="Polyphenol_oxidase_C"/>
</dbReference>
<comment type="similarity">
    <text evidence="4">Belongs to the tyrosinase family.</text>
</comment>
<dbReference type="PANTHER" id="PTHR11474:SF92">
    <property type="entry name" value="POLYPHENOL OXIDASE F, CHLOROPLASTIC"/>
    <property type="match status" value="1"/>
</dbReference>
<dbReference type="Pfam" id="PF12143">
    <property type="entry name" value="PPO1_KFDV"/>
    <property type="match status" value="1"/>
</dbReference>
<evidence type="ECO:0000256" key="3">
    <source>
        <dbReference type="ARBA" id="ARBA00004456"/>
    </source>
</evidence>
<evidence type="ECO:0000256" key="5">
    <source>
        <dbReference type="ARBA" id="ARBA00012298"/>
    </source>
</evidence>
<dbReference type="InterPro" id="IPR002227">
    <property type="entry name" value="Tyrosinase_Cu-bd"/>
</dbReference>
<feature type="binding site" evidence="15">
    <location>
        <position position="362"/>
    </location>
    <ligand>
        <name>Cu cation</name>
        <dbReference type="ChEBI" id="CHEBI:23378"/>
        <label>B</label>
    </ligand>
</feature>
<evidence type="ECO:0000256" key="2">
    <source>
        <dbReference type="ARBA" id="ARBA00002400"/>
    </source>
</evidence>
<evidence type="ECO:0000256" key="12">
    <source>
        <dbReference type="ARBA" id="ARBA00023008"/>
    </source>
</evidence>
<dbReference type="Gene3D" id="1.10.1280.10">
    <property type="entry name" value="Di-copper center containing domain from catechol oxidase"/>
    <property type="match status" value="1"/>
</dbReference>
<evidence type="ECO:0000256" key="8">
    <source>
        <dbReference type="ARBA" id="ARBA00022723"/>
    </source>
</evidence>
<keyword evidence="8 15" id="KW-0479">Metal-binding</keyword>
<keyword evidence="13" id="KW-0793">Thylakoid</keyword>
<evidence type="ECO:0000256" key="17">
    <source>
        <dbReference type="PIRSR" id="PIRSR000290-3"/>
    </source>
</evidence>
<keyword evidence="12 15" id="KW-0186">Copper</keyword>
<dbReference type="GO" id="GO:0009543">
    <property type="term" value="C:chloroplast thylakoid lumen"/>
    <property type="evidence" value="ECO:0007669"/>
    <property type="project" value="UniProtKB-SubCell"/>
</dbReference>
<dbReference type="PANTHER" id="PTHR11474">
    <property type="entry name" value="TYROSINASE FAMILY MEMBER"/>
    <property type="match status" value="1"/>
</dbReference>
<dbReference type="AlphaFoldDB" id="F1DBB8"/>
<evidence type="ECO:0000256" key="4">
    <source>
        <dbReference type="ARBA" id="ARBA00009928"/>
    </source>
</evidence>
<keyword evidence="14 16" id="KW-1015">Disulfide bond</keyword>
<keyword evidence="9" id="KW-0883">Thioether bond</keyword>
<evidence type="ECO:0000256" key="13">
    <source>
        <dbReference type="ARBA" id="ARBA00023078"/>
    </source>
</evidence>
<dbReference type="Pfam" id="PF00264">
    <property type="entry name" value="Tyrosinase"/>
    <property type="match status" value="1"/>
</dbReference>
<gene>
    <name evidence="19" type="primary">PPO5</name>
</gene>
<dbReference type="GO" id="GO:0046872">
    <property type="term" value="F:metal ion binding"/>
    <property type="evidence" value="ECO:0007669"/>
    <property type="project" value="UniProtKB-KW"/>
</dbReference>
<comment type="function">
    <text evidence="2">Catalyzes the oxidation of mono- and o-diphenols to o-diquinones.</text>
</comment>
<keyword evidence="11" id="KW-0560">Oxidoreductase</keyword>
<evidence type="ECO:0000313" key="19">
    <source>
        <dbReference type="EMBL" id="ADY18411.1"/>
    </source>
</evidence>
<feature type="domain" description="Tyrosinase copper-binding" evidence="18">
    <location>
        <begin position="355"/>
        <end position="366"/>
    </location>
</feature>